<evidence type="ECO:0008006" key="4">
    <source>
        <dbReference type="Google" id="ProtNLM"/>
    </source>
</evidence>
<feature type="compositionally biased region" description="Polar residues" evidence="1">
    <location>
        <begin position="98"/>
        <end position="116"/>
    </location>
</feature>
<dbReference type="EMBL" id="MDYL01000002">
    <property type="protein sequence ID" value="OQD77633.1"/>
    <property type="molecule type" value="Genomic_DNA"/>
</dbReference>
<feature type="compositionally biased region" description="Polar residues" evidence="1">
    <location>
        <begin position="135"/>
        <end position="144"/>
    </location>
</feature>
<feature type="compositionally biased region" description="Polar residues" evidence="1">
    <location>
        <begin position="251"/>
        <end position="261"/>
    </location>
</feature>
<feature type="compositionally biased region" description="Low complexity" evidence="1">
    <location>
        <begin position="527"/>
        <end position="539"/>
    </location>
</feature>
<feature type="region of interest" description="Disordered" evidence="1">
    <location>
        <begin position="1"/>
        <end position="116"/>
    </location>
</feature>
<feature type="compositionally biased region" description="Basic and acidic residues" evidence="1">
    <location>
        <begin position="489"/>
        <end position="499"/>
    </location>
</feature>
<feature type="region of interest" description="Disordered" evidence="1">
    <location>
        <begin position="383"/>
        <end position="687"/>
    </location>
</feature>
<reference evidence="3" key="1">
    <citation type="journal article" date="2017" name="Nat. Microbiol.">
        <title>Global analysis of biosynthetic gene clusters reveals vast potential of secondary metabolite production in Penicillium species.</title>
        <authorList>
            <person name="Nielsen J.C."/>
            <person name="Grijseels S."/>
            <person name="Prigent S."/>
            <person name="Ji B."/>
            <person name="Dainat J."/>
            <person name="Nielsen K.F."/>
            <person name="Frisvad J.C."/>
            <person name="Workman M."/>
            <person name="Nielsen J."/>
        </authorList>
    </citation>
    <scope>NUCLEOTIDE SEQUENCE [LARGE SCALE GENOMIC DNA]</scope>
    <source>
        <strain evidence="3">IBT 11843</strain>
    </source>
</reference>
<dbReference type="OrthoDB" id="5369729at2759"/>
<feature type="compositionally biased region" description="Polar residues" evidence="1">
    <location>
        <begin position="590"/>
        <end position="606"/>
    </location>
</feature>
<feature type="compositionally biased region" description="Polar residues" evidence="1">
    <location>
        <begin position="517"/>
        <end position="526"/>
    </location>
</feature>
<sequence length="687" mass="73846">MPSSVAYSEAQALPSDNGRSLNGSYRLGAARVPNMDDGHPKNDDIFLNIARSDSGRRDSLARSDFRRSRLGYSTQGLRSPASHIDKEETPSPDRRFSSVDSPLHSQNSSPTIPYSSIPHSFAASAHPLDEPNRFRYSSLTTGARSTVGAPRSRLGRTSPETSPRSPPTNGDLFASVQDSRRHRRSTLSTVRSSREPSASEATERVLADAERARLDGTESTLSTTAPSTVWDELDDLKSRIRKLEITGKLPPSSQAAISGVNQERPRTATTTPTTSPRHYRKASIPSADAENAVQNPVHPLLQSALTKAKAVLTSDVYMALEATIGDALALSTMLGVNTAPSGSMSVVNGVYSSPERYSRRKADSVCRGLTELCLALTDEQLKRGGARSSPTGGAQQPQRSNGGVTGSAAPTYSYQRAPSHEPEGVERLERRQSTSSRLPSRLEARRASLISQSPGTPVTDTKPAPSSPGAAPPPSRLHRISTSLRTRRPPADEENRETATPHNRSLSRAFTDIGTPSPAQSVSPQQRFSRGYSVSRSSSIAGVQNQETGPGVSPRSAQFQPLTPSQAPSSLPRTPSTLSQTGIPFRRTYATPSVYSPATSRPNIQAGSRRYGLSPVTPGSGAEDSPRPPQLEPSQTRISMPSSKTVTSYTPIQPPRLRTNSLGTRRFGLRRRSAVMPDTADMDDSID</sequence>
<name>A0A1V6PL65_PENDC</name>
<feature type="region of interest" description="Disordered" evidence="1">
    <location>
        <begin position="132"/>
        <end position="226"/>
    </location>
</feature>
<feature type="compositionally biased region" description="Basic and acidic residues" evidence="1">
    <location>
        <begin position="83"/>
        <end position="97"/>
    </location>
</feature>
<feature type="compositionally biased region" description="Polar residues" evidence="1">
    <location>
        <begin position="217"/>
        <end position="226"/>
    </location>
</feature>
<organism evidence="2 3">
    <name type="scientific">Penicillium decumbens</name>
    <dbReference type="NCBI Taxonomy" id="69771"/>
    <lineage>
        <taxon>Eukaryota</taxon>
        <taxon>Fungi</taxon>
        <taxon>Dikarya</taxon>
        <taxon>Ascomycota</taxon>
        <taxon>Pezizomycotina</taxon>
        <taxon>Eurotiomycetes</taxon>
        <taxon>Eurotiomycetidae</taxon>
        <taxon>Eurotiales</taxon>
        <taxon>Aspergillaceae</taxon>
        <taxon>Penicillium</taxon>
    </lineage>
</organism>
<feature type="compositionally biased region" description="Polar residues" evidence="1">
    <location>
        <begin position="632"/>
        <end position="651"/>
    </location>
</feature>
<evidence type="ECO:0000256" key="1">
    <source>
        <dbReference type="SAM" id="MobiDB-lite"/>
    </source>
</evidence>
<feature type="compositionally biased region" description="Low complexity" evidence="1">
    <location>
        <begin position="568"/>
        <end position="579"/>
    </location>
</feature>
<feature type="compositionally biased region" description="Basic and acidic residues" evidence="1">
    <location>
        <begin position="53"/>
        <end position="67"/>
    </location>
</feature>
<dbReference type="AlphaFoldDB" id="A0A1V6PL65"/>
<accession>A0A1V6PL65</accession>
<proteinExistence type="predicted"/>
<dbReference type="Proteomes" id="UP000191522">
    <property type="component" value="Unassembled WGS sequence"/>
</dbReference>
<gene>
    <name evidence="2" type="ORF">PENDEC_c002G01885</name>
</gene>
<comment type="caution">
    <text evidence="2">The sequence shown here is derived from an EMBL/GenBank/DDBJ whole genome shotgun (WGS) entry which is preliminary data.</text>
</comment>
<feature type="compositionally biased region" description="Basic and acidic residues" evidence="1">
    <location>
        <begin position="34"/>
        <end position="44"/>
    </location>
</feature>
<dbReference type="OMA" id="RMEDYHA"/>
<keyword evidence="3" id="KW-1185">Reference proteome</keyword>
<protein>
    <recommendedName>
        <fullName evidence="4">LPXTG-motif cell wall anchor domain protein</fullName>
    </recommendedName>
</protein>
<evidence type="ECO:0000313" key="3">
    <source>
        <dbReference type="Proteomes" id="UP000191522"/>
    </source>
</evidence>
<feature type="region of interest" description="Disordered" evidence="1">
    <location>
        <begin position="251"/>
        <end position="280"/>
    </location>
</feature>
<feature type="compositionally biased region" description="Polar residues" evidence="1">
    <location>
        <begin position="449"/>
        <end position="459"/>
    </location>
</feature>
<feature type="compositionally biased region" description="Polar residues" evidence="1">
    <location>
        <begin position="555"/>
        <end position="567"/>
    </location>
</feature>
<evidence type="ECO:0000313" key="2">
    <source>
        <dbReference type="EMBL" id="OQD77633.1"/>
    </source>
</evidence>
<feature type="compositionally biased region" description="Low complexity" evidence="1">
    <location>
        <begin position="267"/>
        <end position="276"/>
    </location>
</feature>
<feature type="compositionally biased region" description="Polar residues" evidence="1">
    <location>
        <begin position="388"/>
        <end position="416"/>
    </location>
</feature>
<feature type="compositionally biased region" description="Basic and acidic residues" evidence="1">
    <location>
        <begin position="418"/>
        <end position="432"/>
    </location>
</feature>
<feature type="compositionally biased region" description="Basic and acidic residues" evidence="1">
    <location>
        <begin position="201"/>
        <end position="216"/>
    </location>
</feature>